<evidence type="ECO:0000256" key="5">
    <source>
        <dbReference type="ARBA" id="ARBA00024867"/>
    </source>
</evidence>
<dbReference type="PANTHER" id="PTHR43280:SF2">
    <property type="entry name" value="HTH-TYPE TRANSCRIPTIONAL REGULATOR EXSA"/>
    <property type="match status" value="1"/>
</dbReference>
<evidence type="ECO:0000256" key="6">
    <source>
        <dbReference type="PROSITE-ProRule" id="PRU00169"/>
    </source>
</evidence>
<dbReference type="PRINTS" id="PR00032">
    <property type="entry name" value="HTHARAC"/>
</dbReference>
<dbReference type="InterPro" id="IPR001789">
    <property type="entry name" value="Sig_transdc_resp-reg_receiver"/>
</dbReference>
<dbReference type="SUPFAM" id="SSF46689">
    <property type="entry name" value="Homeodomain-like"/>
    <property type="match status" value="2"/>
</dbReference>
<dbReference type="InterPro" id="IPR011006">
    <property type="entry name" value="CheY-like_superfamily"/>
</dbReference>
<dbReference type="Proteomes" id="UP000652847">
    <property type="component" value="Unassembled WGS sequence"/>
</dbReference>
<sequence>MNILLVDDQPSVLSSLKSGLNWSALLVHNVYTALNASEAREIILSHPIDILLTDIEMPKESGLSLLRWCRENHYQFECIFLTSHADFFYAQEAIQLESFDYILQPARYEDIESAIKRSIKRIQEKEQQQTWLNFGKAALPQKNALLKGLLNDWFMGKETDLDQVLHFLQEMKIPVSAGSDVYLLWVQIQQWHSFPVAFEEWRQSTEEIFRDFFSPFQHQILSYFPDKTSIGILIYSLENKLMDADVYYARLNMIYSRITRQFSCSCAFYTRPSFQVSELSRTAAALQEERKNNICQSSGIFFSDSASVPQTITYCEPELLSQFEMYLSGNQAGKAEQEALLYLQSLNINNKLNHDTLVEFCKNYYHCAYSAARKLELPAHSLPAFEDVAGISSAVTLESAAAYLKKITSFFVSACSETETSDNSLAIIEKYIRENLDSPLQCAQIAKAVYLSPDYISRLFHKEKGMPLKEYITLTKMKAAKNLLITTSLPVSLIAAKVGYDNFSHFSKVYKKVMGTTPSSERNA</sequence>
<feature type="modified residue" description="4-aspartylphosphate" evidence="6">
    <location>
        <position position="54"/>
    </location>
</feature>
<dbReference type="PROSITE" id="PS50110">
    <property type="entry name" value="RESPONSE_REGULATORY"/>
    <property type="match status" value="1"/>
</dbReference>
<dbReference type="SMART" id="SM00448">
    <property type="entry name" value="REC"/>
    <property type="match status" value="1"/>
</dbReference>
<comment type="caution">
    <text evidence="9">The sequence shown here is derived from an EMBL/GenBank/DDBJ whole genome shotgun (WGS) entry which is preliminary data.</text>
</comment>
<dbReference type="Pfam" id="PF12833">
    <property type="entry name" value="HTH_18"/>
    <property type="match status" value="1"/>
</dbReference>
<evidence type="ECO:0000256" key="4">
    <source>
        <dbReference type="ARBA" id="ARBA00023163"/>
    </source>
</evidence>
<evidence type="ECO:0000313" key="9">
    <source>
        <dbReference type="EMBL" id="MBC5651538.1"/>
    </source>
</evidence>
<evidence type="ECO:0000259" key="8">
    <source>
        <dbReference type="PROSITE" id="PS50110"/>
    </source>
</evidence>
<dbReference type="PANTHER" id="PTHR43280">
    <property type="entry name" value="ARAC-FAMILY TRANSCRIPTIONAL REGULATOR"/>
    <property type="match status" value="1"/>
</dbReference>
<name>A0A8I0AEE0_9FIRM</name>
<comment type="function">
    <text evidence="5">May play the central regulatory role in sporulation. It may be an element of the effector pathway responsible for the activation of sporulation genes in response to nutritional stress. Spo0A may act in concert with spo0H (a sigma factor) to control the expression of some genes that are critical to the sporulation process.</text>
</comment>
<feature type="domain" description="HTH araC/xylS-type" evidence="7">
    <location>
        <begin position="426"/>
        <end position="524"/>
    </location>
</feature>
<dbReference type="GO" id="GO:0000160">
    <property type="term" value="P:phosphorelay signal transduction system"/>
    <property type="evidence" value="ECO:0007669"/>
    <property type="project" value="InterPro"/>
</dbReference>
<keyword evidence="6" id="KW-0597">Phosphoprotein</keyword>
<organism evidence="9 10">
    <name type="scientific">Blautia segnis</name>
    <dbReference type="NCBI Taxonomy" id="2763030"/>
    <lineage>
        <taxon>Bacteria</taxon>
        <taxon>Bacillati</taxon>
        <taxon>Bacillota</taxon>
        <taxon>Clostridia</taxon>
        <taxon>Lachnospirales</taxon>
        <taxon>Lachnospiraceae</taxon>
        <taxon>Blautia</taxon>
    </lineage>
</organism>
<dbReference type="SUPFAM" id="SSF52172">
    <property type="entry name" value="CheY-like"/>
    <property type="match status" value="1"/>
</dbReference>
<evidence type="ECO:0000256" key="3">
    <source>
        <dbReference type="ARBA" id="ARBA00023125"/>
    </source>
</evidence>
<evidence type="ECO:0000259" key="7">
    <source>
        <dbReference type="PROSITE" id="PS01124"/>
    </source>
</evidence>
<dbReference type="CDD" id="cd17536">
    <property type="entry name" value="REC_YesN-like"/>
    <property type="match status" value="1"/>
</dbReference>
<dbReference type="Pfam" id="PF00072">
    <property type="entry name" value="Response_reg"/>
    <property type="match status" value="1"/>
</dbReference>
<dbReference type="InterPro" id="IPR009057">
    <property type="entry name" value="Homeodomain-like_sf"/>
</dbReference>
<dbReference type="EMBL" id="JACOOT010000024">
    <property type="protein sequence ID" value="MBC5651538.1"/>
    <property type="molecule type" value="Genomic_DNA"/>
</dbReference>
<dbReference type="SMART" id="SM00342">
    <property type="entry name" value="HTH_ARAC"/>
    <property type="match status" value="1"/>
</dbReference>
<evidence type="ECO:0000313" key="10">
    <source>
        <dbReference type="Proteomes" id="UP000652847"/>
    </source>
</evidence>
<dbReference type="InterPro" id="IPR020449">
    <property type="entry name" value="Tscrpt_reg_AraC-type_HTH"/>
</dbReference>
<accession>A0A8I0AEE0</accession>
<dbReference type="Gene3D" id="1.10.10.60">
    <property type="entry name" value="Homeodomain-like"/>
    <property type="match status" value="2"/>
</dbReference>
<evidence type="ECO:0000256" key="1">
    <source>
        <dbReference type="ARBA" id="ARBA00018672"/>
    </source>
</evidence>
<dbReference type="AlphaFoldDB" id="A0A8I0AEE0"/>
<gene>
    <name evidence="9" type="ORF">H8S54_10515</name>
</gene>
<keyword evidence="3" id="KW-0238">DNA-binding</keyword>
<dbReference type="Gene3D" id="3.40.50.2300">
    <property type="match status" value="1"/>
</dbReference>
<keyword evidence="4" id="KW-0804">Transcription</keyword>
<dbReference type="GO" id="GO:0003700">
    <property type="term" value="F:DNA-binding transcription factor activity"/>
    <property type="evidence" value="ECO:0007669"/>
    <property type="project" value="InterPro"/>
</dbReference>
<dbReference type="InterPro" id="IPR018060">
    <property type="entry name" value="HTH_AraC"/>
</dbReference>
<evidence type="ECO:0000256" key="2">
    <source>
        <dbReference type="ARBA" id="ARBA00023015"/>
    </source>
</evidence>
<feature type="domain" description="Response regulatory" evidence="8">
    <location>
        <begin position="2"/>
        <end position="119"/>
    </location>
</feature>
<keyword evidence="10" id="KW-1185">Reference proteome</keyword>
<reference evidence="9 10" key="1">
    <citation type="submission" date="2020-08" db="EMBL/GenBank/DDBJ databases">
        <title>Genome public.</title>
        <authorList>
            <person name="Liu C."/>
            <person name="Sun Q."/>
        </authorList>
    </citation>
    <scope>NUCLEOTIDE SEQUENCE [LARGE SCALE GENOMIC DNA]</scope>
    <source>
        <strain evidence="9 10">BX17</strain>
    </source>
</reference>
<dbReference type="PROSITE" id="PS01124">
    <property type="entry name" value="HTH_ARAC_FAMILY_2"/>
    <property type="match status" value="1"/>
</dbReference>
<protein>
    <recommendedName>
        <fullName evidence="1">Stage 0 sporulation protein A homolog</fullName>
    </recommendedName>
</protein>
<keyword evidence="2" id="KW-0805">Transcription regulation</keyword>
<proteinExistence type="predicted"/>
<dbReference type="GO" id="GO:0043565">
    <property type="term" value="F:sequence-specific DNA binding"/>
    <property type="evidence" value="ECO:0007669"/>
    <property type="project" value="InterPro"/>
</dbReference>